<proteinExistence type="predicted"/>
<gene>
    <name evidence="12" type="ORF">LXT13_26735</name>
</gene>
<keyword evidence="13" id="KW-1185">Reference proteome</keyword>
<evidence type="ECO:0000256" key="1">
    <source>
        <dbReference type="ARBA" id="ARBA00004141"/>
    </source>
</evidence>
<feature type="transmembrane region" description="Helical" evidence="11">
    <location>
        <begin position="104"/>
        <end position="122"/>
    </location>
</feature>
<evidence type="ECO:0000256" key="8">
    <source>
        <dbReference type="ARBA" id="ARBA00023214"/>
    </source>
</evidence>
<dbReference type="PANTHER" id="PTHR43427:SF6">
    <property type="entry name" value="CHLORIDE CHANNEL PROTEIN CLC-E"/>
    <property type="match status" value="1"/>
</dbReference>
<evidence type="ECO:0000256" key="4">
    <source>
        <dbReference type="ARBA" id="ARBA00022989"/>
    </source>
</evidence>
<dbReference type="InterPro" id="IPR014743">
    <property type="entry name" value="Cl-channel_core"/>
</dbReference>
<dbReference type="CDD" id="cd01034">
    <property type="entry name" value="EriC_like"/>
    <property type="match status" value="1"/>
</dbReference>
<dbReference type="SUPFAM" id="SSF81340">
    <property type="entry name" value="Clc chloride channel"/>
    <property type="match status" value="1"/>
</dbReference>
<feature type="transmembrane region" description="Helical" evidence="11">
    <location>
        <begin position="190"/>
        <end position="214"/>
    </location>
</feature>
<keyword evidence="7" id="KW-0869">Chloride channel</keyword>
<protein>
    <submittedName>
        <fullName evidence="12">Chloride channel protein</fullName>
    </submittedName>
</protein>
<keyword evidence="4 11" id="KW-1133">Transmembrane helix</keyword>
<feature type="transmembrane region" description="Helical" evidence="11">
    <location>
        <begin position="268"/>
        <end position="287"/>
    </location>
</feature>
<feature type="transmembrane region" description="Helical" evidence="11">
    <location>
        <begin position="331"/>
        <end position="352"/>
    </location>
</feature>
<feature type="transmembrane region" description="Helical" evidence="11">
    <location>
        <begin position="390"/>
        <end position="409"/>
    </location>
</feature>
<feature type="transmembrane region" description="Helical" evidence="11">
    <location>
        <begin position="153"/>
        <end position="178"/>
    </location>
</feature>
<feature type="transmembrane region" description="Helical" evidence="11">
    <location>
        <begin position="12"/>
        <end position="34"/>
    </location>
</feature>
<comment type="caution">
    <text evidence="12">The sequence shown here is derived from an EMBL/GenBank/DDBJ whole genome shotgun (WGS) entry which is preliminary data.</text>
</comment>
<evidence type="ECO:0000313" key="13">
    <source>
        <dbReference type="Proteomes" id="UP001200741"/>
    </source>
</evidence>
<keyword evidence="5" id="KW-0406">Ion transport</keyword>
<reference evidence="12 13" key="1">
    <citation type="submission" date="2021-12" db="EMBL/GenBank/DDBJ databases">
        <title>Genome seq of P8.</title>
        <authorList>
            <person name="Seo T."/>
        </authorList>
    </citation>
    <scope>NUCLEOTIDE SEQUENCE [LARGE SCALE GENOMIC DNA]</scope>
    <source>
        <strain evidence="12 13">P8</strain>
    </source>
</reference>
<evidence type="ECO:0000256" key="6">
    <source>
        <dbReference type="ARBA" id="ARBA00023136"/>
    </source>
</evidence>
<keyword evidence="8" id="KW-0868">Chloride</keyword>
<accession>A0ABS8XZG0</accession>
<dbReference type="Gene3D" id="1.10.3080.10">
    <property type="entry name" value="Clc chloride channel"/>
    <property type="match status" value="1"/>
</dbReference>
<evidence type="ECO:0000256" key="2">
    <source>
        <dbReference type="ARBA" id="ARBA00022448"/>
    </source>
</evidence>
<dbReference type="Proteomes" id="UP001200741">
    <property type="component" value="Unassembled WGS sequence"/>
</dbReference>
<dbReference type="PANTHER" id="PTHR43427">
    <property type="entry name" value="CHLORIDE CHANNEL PROTEIN CLC-E"/>
    <property type="match status" value="1"/>
</dbReference>
<feature type="transmembrane region" description="Helical" evidence="11">
    <location>
        <begin position="46"/>
        <end position="67"/>
    </location>
</feature>
<keyword evidence="3 11" id="KW-0812">Transmembrane</keyword>
<feature type="transmembrane region" description="Helical" evidence="11">
    <location>
        <begin position="226"/>
        <end position="248"/>
    </location>
</feature>
<evidence type="ECO:0000256" key="11">
    <source>
        <dbReference type="SAM" id="Phobius"/>
    </source>
</evidence>
<keyword evidence="9" id="KW-0407">Ion channel</keyword>
<dbReference type="EMBL" id="JAJTWU010000015">
    <property type="protein sequence ID" value="MCE4557989.1"/>
    <property type="molecule type" value="Genomic_DNA"/>
</dbReference>
<organism evidence="12 13">
    <name type="scientific">Pelomonas cellulosilytica</name>
    <dbReference type="NCBI Taxonomy" id="2906762"/>
    <lineage>
        <taxon>Bacteria</taxon>
        <taxon>Pseudomonadati</taxon>
        <taxon>Pseudomonadota</taxon>
        <taxon>Betaproteobacteria</taxon>
        <taxon>Burkholderiales</taxon>
        <taxon>Sphaerotilaceae</taxon>
        <taxon>Roseateles</taxon>
    </lineage>
</organism>
<evidence type="ECO:0000256" key="7">
    <source>
        <dbReference type="ARBA" id="ARBA00023173"/>
    </source>
</evidence>
<evidence type="ECO:0000256" key="10">
    <source>
        <dbReference type="SAM" id="MobiDB-lite"/>
    </source>
</evidence>
<dbReference type="Pfam" id="PF00654">
    <property type="entry name" value="Voltage_CLC"/>
    <property type="match status" value="1"/>
</dbReference>
<comment type="subcellular location">
    <subcellularLocation>
        <location evidence="1">Membrane</location>
        <topology evidence="1">Multi-pass membrane protein</topology>
    </subcellularLocation>
</comment>
<feature type="region of interest" description="Disordered" evidence="10">
    <location>
        <begin position="427"/>
        <end position="448"/>
    </location>
</feature>
<dbReference type="PRINTS" id="PR00762">
    <property type="entry name" value="CLCHANNEL"/>
</dbReference>
<feature type="compositionally biased region" description="Polar residues" evidence="10">
    <location>
        <begin position="439"/>
        <end position="448"/>
    </location>
</feature>
<keyword evidence="2" id="KW-0813">Transport</keyword>
<name>A0ABS8XZG0_9BURK</name>
<evidence type="ECO:0000256" key="9">
    <source>
        <dbReference type="ARBA" id="ARBA00023303"/>
    </source>
</evidence>
<feature type="transmembrane region" description="Helical" evidence="11">
    <location>
        <begin position="358"/>
        <end position="383"/>
    </location>
</feature>
<keyword evidence="6 11" id="KW-0472">Membrane</keyword>
<evidence type="ECO:0000256" key="3">
    <source>
        <dbReference type="ARBA" id="ARBA00022692"/>
    </source>
</evidence>
<evidence type="ECO:0000256" key="5">
    <source>
        <dbReference type="ARBA" id="ARBA00023065"/>
    </source>
</evidence>
<dbReference type="InterPro" id="IPR001807">
    <property type="entry name" value="ClC"/>
</dbReference>
<sequence>MRDDLGDWRIWMSRLIVLTFAALAGLSVVSFTWLCEHALSAFGIGLAHAWWLPFLWTPACLATLVWVTRRYAAGATGSGIPQVMAALDPSVGDRERGMFVSLRLSIAKAVLTAGGLLGGLAMGREGPSVQIAAGVMHHARRYMPQGAPVSTHGLLVAGGAAGIAAAFNAPLAGIMFAIEELSRRFEQRNSGLIIAGIVLAGLMAVSAFGNSTYFGVIRVPALAPGFLFPALLVTLASGALGGLFSRLLHASLTDTSSRTGRWRQARPVAFAGACGLGIAVIGWASGGSTFGSGYEYTKQLLDGHTDLPLLYVTLRFVATWLAVWSGVPGGVFAPSLAIGAGLGVDVAVFAGFEGSSSALIALGMAGFLAAVTQAPLTAFVIVMEMVDGHAMVLTLMAAALGASLVSRWISRPLYTSLMHAQLARLTGSPANDAEPPKSLDSTSPPARH</sequence>
<evidence type="ECO:0000313" key="12">
    <source>
        <dbReference type="EMBL" id="MCE4557989.1"/>
    </source>
</evidence>
<dbReference type="InterPro" id="IPR050368">
    <property type="entry name" value="ClC-type_chloride_channel"/>
</dbReference>